<sequence>MPNLTPVPPEQALAELVEWHSREAHGVAELTGPQDSGRTETLLRLLEIVPDATFLDATDLTSEDLIQQVMETAGVGIPQERRADWGYVLRNSSSAGSLVIVANAQRAGRTRRSAEPDRMVHRFAVELAVAGRVKVLIERDLPDVRRWHRNLVVTLQPRAGSELAVQQLVGADTDALQALALAEPRRVPMAVWERLALALESQYGRPVNITAALESPSGMLEVDTDGWVRFRDERIAEACRRAVEPEVVRAVNLEVVEWLRSQASTGTPNPYLTQGLAMHAVQAGEFASVQSSGRLVAHLDQVSLLDAVRSEDPRTVVGESPAGDAVNLWTCGVDSMPQGEWASWLHLMSTARGDLETAADIAHSGLPLPWRVRWAHWRPPGALSAQFVRPGPLGQPTVAPDGYCPGRRAVIAPGQWDERYRVWDAQTGEDLAGPWPDVVPEPGQRETLWLPDTERGVTPSWVDLTVFNTLEPPFISGQVTVGDVVVVAGLGGIFAIEPSGSPTGGFELGKVYGEPMFDDRGFLPALYTRTPQRSGSYDAGLFEPSVVRRMPEEQIPEGLTDPEARRILTEVGLPAFEGVAMQLVALDEHGLTEPDSDSLPDDALPGTCYKIGTWVTSDMVLHGPTGQVHLLNADDWVSADDPDDYFEDDEDDFEDGEVQADATLLIASSLGAFIDLLQHYVMVRCMLAAAGSELERTAIREDLADSLRGIDEAGATSGPWMADLSETD</sequence>
<proteinExistence type="predicted"/>
<protein>
    <recommendedName>
        <fullName evidence="3">SUKH-4 immunity protein of toxin-antitoxin system</fullName>
    </recommendedName>
</protein>
<dbReference type="RefSeq" id="WP_062725799.1">
    <property type="nucleotide sequence ID" value="NZ_KQ948956.1"/>
</dbReference>
<dbReference type="EMBL" id="LMWY01000076">
    <property type="protein sequence ID" value="KUN90469.1"/>
    <property type="molecule type" value="Genomic_DNA"/>
</dbReference>
<name>A0A101TDW2_9ACTN</name>
<evidence type="ECO:0008006" key="3">
    <source>
        <dbReference type="Google" id="ProtNLM"/>
    </source>
</evidence>
<keyword evidence="2" id="KW-1185">Reference proteome</keyword>
<comment type="caution">
    <text evidence="1">The sequence shown here is derived from an EMBL/GenBank/DDBJ whole genome shotgun (WGS) entry which is preliminary data.</text>
</comment>
<dbReference type="AlphaFoldDB" id="A0A101TDW2"/>
<reference evidence="1 2" key="1">
    <citation type="submission" date="2015-10" db="EMBL/GenBank/DDBJ databases">
        <title>Draft genome sequence of Streptomyces caeruleatus NRRL B-24802, type strain for the species Streptomyces caeruleatus.</title>
        <authorList>
            <person name="Ruckert C."/>
            <person name="Winkler A."/>
            <person name="Kalinowski J."/>
            <person name="Kampfer P."/>
            <person name="Glaeser S."/>
        </authorList>
    </citation>
    <scope>NUCLEOTIDE SEQUENCE [LARGE SCALE GENOMIC DNA]</scope>
    <source>
        <strain evidence="1 2">NRRL B-24802</strain>
    </source>
</reference>
<dbReference type="Pfam" id="PF14435">
    <property type="entry name" value="SUKH-4"/>
    <property type="match status" value="1"/>
</dbReference>
<accession>A0A101TDW2</accession>
<dbReference type="STRING" id="661399.AQJ67_44040"/>
<dbReference type="InterPro" id="IPR025851">
    <property type="entry name" value="SUKH-4"/>
</dbReference>
<gene>
    <name evidence="1" type="ORF">AQJ67_44040</name>
</gene>
<dbReference type="Proteomes" id="UP000053429">
    <property type="component" value="Unassembled WGS sequence"/>
</dbReference>
<organism evidence="1 2">
    <name type="scientific">Streptomyces caeruleatus</name>
    <dbReference type="NCBI Taxonomy" id="661399"/>
    <lineage>
        <taxon>Bacteria</taxon>
        <taxon>Bacillati</taxon>
        <taxon>Actinomycetota</taxon>
        <taxon>Actinomycetes</taxon>
        <taxon>Kitasatosporales</taxon>
        <taxon>Streptomycetaceae</taxon>
        <taxon>Streptomyces</taxon>
    </lineage>
</organism>
<dbReference type="OrthoDB" id="3860495at2"/>
<evidence type="ECO:0000313" key="1">
    <source>
        <dbReference type="EMBL" id="KUN90469.1"/>
    </source>
</evidence>
<evidence type="ECO:0000313" key="2">
    <source>
        <dbReference type="Proteomes" id="UP000053429"/>
    </source>
</evidence>